<sequence>SGVVVGAVIKIMNGVDPNSLPNFADGRQILEKLSEIFVPQILRAVEEEFPSMYEVFTRVLIPALMLSPVIFLTAAVFSAAFLAISIFLAWFLPPQHVEVPAETLVSVGIAGPLYWLASVDSSAVVEVGPAVVKMILLRSVMLSAGIVGAWWRVGAYGKDFVYALAFDSQLDQEQLVYLWLVLVCCHGFSGYLAVQAMCDPDLPEESDSDEDDEERQKMPLLTSSGSPVPRPPGVVYGSASASK</sequence>
<evidence type="ECO:0000256" key="2">
    <source>
        <dbReference type="SAM" id="Phobius"/>
    </source>
</evidence>
<feature type="compositionally biased region" description="Low complexity" evidence="1">
    <location>
        <begin position="223"/>
        <end position="243"/>
    </location>
</feature>
<feature type="transmembrane region" description="Helical" evidence="2">
    <location>
        <begin position="104"/>
        <end position="123"/>
    </location>
</feature>
<proteinExistence type="predicted"/>
<accession>A0A812XPL6</accession>
<keyword evidence="4" id="KW-1185">Reference proteome</keyword>
<gene>
    <name evidence="3" type="ORF">SPIL2461_LOCUS21558</name>
</gene>
<feature type="compositionally biased region" description="Acidic residues" evidence="1">
    <location>
        <begin position="202"/>
        <end position="213"/>
    </location>
</feature>
<comment type="caution">
    <text evidence="3">The sequence shown here is derived from an EMBL/GenBank/DDBJ whole genome shotgun (WGS) entry which is preliminary data.</text>
</comment>
<keyword evidence="2" id="KW-0472">Membrane</keyword>
<dbReference type="Proteomes" id="UP000649617">
    <property type="component" value="Unassembled WGS sequence"/>
</dbReference>
<keyword evidence="2" id="KW-1133">Transmembrane helix</keyword>
<feature type="transmembrane region" description="Helical" evidence="2">
    <location>
        <begin position="59"/>
        <end position="92"/>
    </location>
</feature>
<feature type="transmembrane region" description="Helical" evidence="2">
    <location>
        <begin position="135"/>
        <end position="154"/>
    </location>
</feature>
<protein>
    <submittedName>
        <fullName evidence="3">Uncharacterized protein</fullName>
    </submittedName>
</protein>
<feature type="non-terminal residue" evidence="3">
    <location>
        <position position="1"/>
    </location>
</feature>
<evidence type="ECO:0000313" key="3">
    <source>
        <dbReference type="EMBL" id="CAE7746508.1"/>
    </source>
</evidence>
<keyword evidence="2" id="KW-0812">Transmembrane</keyword>
<organism evidence="3 4">
    <name type="scientific">Symbiodinium pilosum</name>
    <name type="common">Dinoflagellate</name>
    <dbReference type="NCBI Taxonomy" id="2952"/>
    <lineage>
        <taxon>Eukaryota</taxon>
        <taxon>Sar</taxon>
        <taxon>Alveolata</taxon>
        <taxon>Dinophyceae</taxon>
        <taxon>Suessiales</taxon>
        <taxon>Symbiodiniaceae</taxon>
        <taxon>Symbiodinium</taxon>
    </lineage>
</organism>
<feature type="transmembrane region" description="Helical" evidence="2">
    <location>
        <begin position="174"/>
        <end position="194"/>
    </location>
</feature>
<name>A0A812XPL6_SYMPI</name>
<evidence type="ECO:0000256" key="1">
    <source>
        <dbReference type="SAM" id="MobiDB-lite"/>
    </source>
</evidence>
<dbReference type="AlphaFoldDB" id="A0A812XPL6"/>
<reference evidence="3" key="1">
    <citation type="submission" date="2021-02" db="EMBL/GenBank/DDBJ databases">
        <authorList>
            <person name="Dougan E. K."/>
            <person name="Rhodes N."/>
            <person name="Thang M."/>
            <person name="Chan C."/>
        </authorList>
    </citation>
    <scope>NUCLEOTIDE SEQUENCE</scope>
</reference>
<dbReference type="EMBL" id="CAJNIZ010046362">
    <property type="protein sequence ID" value="CAE7746508.1"/>
    <property type="molecule type" value="Genomic_DNA"/>
</dbReference>
<evidence type="ECO:0000313" key="4">
    <source>
        <dbReference type="Proteomes" id="UP000649617"/>
    </source>
</evidence>
<feature type="region of interest" description="Disordered" evidence="1">
    <location>
        <begin position="202"/>
        <end position="243"/>
    </location>
</feature>